<keyword evidence="1" id="KW-0812">Transmembrane</keyword>
<evidence type="ECO:0000256" key="1">
    <source>
        <dbReference type="SAM" id="Phobius"/>
    </source>
</evidence>
<evidence type="ECO:0000313" key="4">
    <source>
        <dbReference type="Proteomes" id="UP000460412"/>
    </source>
</evidence>
<dbReference type="EMBL" id="WUQX01000001">
    <property type="protein sequence ID" value="MXP78268.1"/>
    <property type="molecule type" value="Genomic_DNA"/>
</dbReference>
<comment type="caution">
    <text evidence="3">The sequence shown here is derived from an EMBL/GenBank/DDBJ whole genome shotgun (WGS) entry which is preliminary data.</text>
</comment>
<sequence length="435" mass="49421">MNGIGRVFQAAALGIAAGILIIVICLGNGQGGEPQIRCVKQPGKGDIEYEYRLDGKMKSFLIYKEYYRAGELLEYGVLRAEDFKEAGVKKDGTLTLRVERNSQTMDGEWNINFLNQFEGEEDFSRDANSWESLGYGYLGMMESYFLENQSQWYKVKEGENIALAAWHLMGSSESQLRKIPCQEFMDERTKQEVIGQNDGELLYYLVFSEKNTDELKSDYEVSPYAKMLFEAANPYIGDAPADGKLVEALGIFPEMGRTMELETKKEPYTLKLHFEDEPSRELGFNEQMEKKAILLLCLIENVDRIEWTYPLDSTQGQPERRFFCDRERAKELLGGKDVKSFAESEASLQELLTDVLPYIYSEGVMNVIGLGVGEGRYASPEGQIYEKLLYFIGRLPGEEYDRVFRVLTDEEKVTAEDVAEAISQGGASKKLYLVQ</sequence>
<evidence type="ECO:0000313" key="3">
    <source>
        <dbReference type="EMBL" id="MXP78268.1"/>
    </source>
</evidence>
<reference evidence="3 4" key="1">
    <citation type="submission" date="2019-12" db="EMBL/GenBank/DDBJ databases">
        <title>Sporaefaciens musculi gen. nov., sp. nov., a novel bacterium isolated from the caecum of an obese mouse.</title>
        <authorList>
            <person name="Rasmussen T.S."/>
            <person name="Streidl T."/>
            <person name="Hitch T.C.A."/>
            <person name="Wortmann E."/>
            <person name="Deptula P."/>
            <person name="Hansen M."/>
            <person name="Nielsen D.S."/>
            <person name="Clavel T."/>
            <person name="Vogensen F.K."/>
        </authorList>
    </citation>
    <scope>NUCLEOTIDE SEQUENCE [LARGE SCALE GENOMIC DNA]</scope>
    <source>
        <strain evidence="3 4">WCA-9-b2</strain>
    </source>
</reference>
<organism evidence="3 4">
    <name type="scientific">Sporofaciens musculi</name>
    <dbReference type="NCBI Taxonomy" id="2681861"/>
    <lineage>
        <taxon>Bacteria</taxon>
        <taxon>Bacillati</taxon>
        <taxon>Bacillota</taxon>
        <taxon>Clostridia</taxon>
        <taxon>Lachnospirales</taxon>
        <taxon>Lachnospiraceae</taxon>
        <taxon>Sporofaciens</taxon>
    </lineage>
</organism>
<keyword evidence="4" id="KW-1185">Reference proteome</keyword>
<dbReference type="Proteomes" id="UP000460412">
    <property type="component" value="Unassembled WGS sequence"/>
</dbReference>
<keyword evidence="1" id="KW-0472">Membrane</keyword>
<protein>
    <submittedName>
        <fullName evidence="3">DUF4825 domain-containing protein</fullName>
    </submittedName>
</protein>
<dbReference type="AlphaFoldDB" id="A0A7X3SL43"/>
<feature type="domain" description="DUF4825" evidence="2">
    <location>
        <begin position="229"/>
        <end position="310"/>
    </location>
</feature>
<keyword evidence="1" id="KW-1133">Transmembrane helix</keyword>
<dbReference type="RefSeq" id="WP_159754680.1">
    <property type="nucleotide sequence ID" value="NZ_WUQX01000001.1"/>
</dbReference>
<dbReference type="Pfam" id="PF16107">
    <property type="entry name" value="DUF4825"/>
    <property type="match status" value="1"/>
</dbReference>
<evidence type="ECO:0000259" key="2">
    <source>
        <dbReference type="Pfam" id="PF16107"/>
    </source>
</evidence>
<dbReference type="InterPro" id="IPR032250">
    <property type="entry name" value="DUF4825"/>
</dbReference>
<name>A0A7X3SL43_9FIRM</name>
<gene>
    <name evidence="3" type="ORF">GN277_23825</name>
</gene>
<accession>A0A7X3SL43</accession>
<feature type="transmembrane region" description="Helical" evidence="1">
    <location>
        <begin position="7"/>
        <end position="29"/>
    </location>
</feature>
<proteinExistence type="predicted"/>